<dbReference type="Proteomes" id="UP000001191">
    <property type="component" value="Chromosome"/>
</dbReference>
<dbReference type="GO" id="GO:0004364">
    <property type="term" value="F:glutathione transferase activity"/>
    <property type="evidence" value="ECO:0007669"/>
    <property type="project" value="TreeGrafter"/>
</dbReference>
<feature type="domain" description="DSBA-like thioredoxin" evidence="1">
    <location>
        <begin position="14"/>
        <end position="210"/>
    </location>
</feature>
<dbReference type="InterPro" id="IPR051924">
    <property type="entry name" value="GST_Kappa/NadH"/>
</dbReference>
<keyword evidence="3" id="KW-1185">Reference proteome</keyword>
<dbReference type="eggNOG" id="COG3917">
    <property type="taxonomic scope" value="Bacteria"/>
</dbReference>
<dbReference type="EnsemblBacteria" id="ACC81388">
    <property type="protein sequence ID" value="ACC81388"/>
    <property type="gene ID" value="Npun_R2855"/>
</dbReference>
<protein>
    <submittedName>
        <fullName evidence="2">DSBA oxidoreductase</fullName>
    </submittedName>
</protein>
<reference evidence="3" key="1">
    <citation type="submission" date="2008-04" db="EMBL/GenBank/DDBJ databases">
        <title>Complete sequence of chromosome of Nostoc punctiforme ATCC 29133.</title>
        <authorList>
            <consortium name="US DOE Joint Genome Institute"/>
            <person name="Copeland A."/>
            <person name="Lucas S."/>
            <person name="Lapidus A."/>
            <person name="Glavina del Rio T."/>
            <person name="Dalin E."/>
            <person name="Tice H."/>
            <person name="Pitluck S."/>
            <person name="Chain P."/>
            <person name="Malfatti S."/>
            <person name="Shin M."/>
            <person name="Vergez L."/>
            <person name="Schmutz J."/>
            <person name="Larimer F."/>
            <person name="Land M."/>
            <person name="Hauser L."/>
            <person name="Kyrpides N."/>
            <person name="Kim E."/>
            <person name="Meeks J.C."/>
            <person name="Elhai J."/>
            <person name="Campbell E.L."/>
            <person name="Thiel T."/>
            <person name="Longmire J."/>
            <person name="Potts M."/>
            <person name="Atlas R."/>
        </authorList>
    </citation>
    <scope>NUCLEOTIDE SEQUENCE [LARGE SCALE GENOMIC DNA]</scope>
    <source>
        <strain evidence="3">ATCC 29133 / PCC 73102</strain>
    </source>
</reference>
<evidence type="ECO:0000313" key="3">
    <source>
        <dbReference type="Proteomes" id="UP000001191"/>
    </source>
</evidence>
<dbReference type="GO" id="GO:0004602">
    <property type="term" value="F:glutathione peroxidase activity"/>
    <property type="evidence" value="ECO:0007669"/>
    <property type="project" value="TreeGrafter"/>
</dbReference>
<dbReference type="KEGG" id="npu:Npun_R2855"/>
<dbReference type="HOGENOM" id="CLU_1239116_0_0_3"/>
<evidence type="ECO:0000259" key="1">
    <source>
        <dbReference type="Pfam" id="PF01323"/>
    </source>
</evidence>
<evidence type="ECO:0000313" key="2">
    <source>
        <dbReference type="EMBL" id="ACC81388.1"/>
    </source>
</evidence>
<gene>
    <name evidence="2" type="ordered locus">Npun_R2855</name>
</gene>
<dbReference type="AlphaFoldDB" id="B2IVK3"/>
<dbReference type="EMBL" id="CP001037">
    <property type="protein sequence ID" value="ACC81388.1"/>
    <property type="molecule type" value="Genomic_DNA"/>
</dbReference>
<dbReference type="InterPro" id="IPR001853">
    <property type="entry name" value="DSBA-like_thioredoxin_dom"/>
</dbReference>
<dbReference type="InterPro" id="IPR036249">
    <property type="entry name" value="Thioredoxin-like_sf"/>
</dbReference>
<reference evidence="2 3" key="2">
    <citation type="journal article" date="2013" name="Plant Physiol.">
        <title>A Nostoc punctiforme Sugar Transporter Necessary to Establish a Cyanobacterium-Plant Symbiosis.</title>
        <authorList>
            <person name="Ekman M."/>
            <person name="Picossi S."/>
            <person name="Campbell E.L."/>
            <person name="Meeks J.C."/>
            <person name="Flores E."/>
        </authorList>
    </citation>
    <scope>NUCLEOTIDE SEQUENCE [LARGE SCALE GENOMIC DNA]</scope>
    <source>
        <strain evidence="3">ATCC 29133 / PCC 73102</strain>
    </source>
</reference>
<organism evidence="2 3">
    <name type="scientific">Nostoc punctiforme (strain ATCC 29133 / PCC 73102)</name>
    <dbReference type="NCBI Taxonomy" id="63737"/>
    <lineage>
        <taxon>Bacteria</taxon>
        <taxon>Bacillati</taxon>
        <taxon>Cyanobacteriota</taxon>
        <taxon>Cyanophyceae</taxon>
        <taxon>Nostocales</taxon>
        <taxon>Nostocaceae</taxon>
        <taxon>Nostoc</taxon>
    </lineage>
</organism>
<accession>B2IVK3</accession>
<dbReference type="PANTHER" id="PTHR42943">
    <property type="entry name" value="GLUTATHIONE S-TRANSFERASE KAPPA"/>
    <property type="match status" value="1"/>
</dbReference>
<dbReference type="GO" id="GO:0006749">
    <property type="term" value="P:glutathione metabolic process"/>
    <property type="evidence" value="ECO:0007669"/>
    <property type="project" value="TreeGrafter"/>
</dbReference>
<dbReference type="STRING" id="63737.Npun_R2855"/>
<dbReference type="SUPFAM" id="SSF52833">
    <property type="entry name" value="Thioredoxin-like"/>
    <property type="match status" value="1"/>
</dbReference>
<dbReference type="Pfam" id="PF01323">
    <property type="entry name" value="DSBA"/>
    <property type="match status" value="1"/>
</dbReference>
<dbReference type="Gene3D" id="3.40.30.10">
    <property type="entry name" value="Glutaredoxin"/>
    <property type="match status" value="1"/>
</dbReference>
<name>B2IVK3_NOSP7</name>
<dbReference type="PANTHER" id="PTHR42943:SF13">
    <property type="entry name" value="GLUTATHIONE S-TRANSFERASE KAPPA-RELATED"/>
    <property type="match status" value="1"/>
</dbReference>
<sequence length="223" mass="25517">MSQRIKVYSYSIYHSSNSYIGIALAEKALQGLPIDIERRPIYIPKERGIKVADLQGRSESALLSSYHKEDCLRWAKKYGIEIRLKEYEEFGRWVKRWEKMKFGREELPARAYYAACGTGKEHLLDAAFFRATYIDLLDVNDESVIRKVANDVGLNGDRILELIYGEAAKQAAVAALAEYEQFGCPGVPNWVVEGERFWGKDRVDWVAEKVKQLCNIAVTQTVQ</sequence>
<proteinExistence type="predicted"/>